<gene>
    <name evidence="3" type="ORF">R70211_05845</name>
</gene>
<sequence>MPAVTHPEMQKSMRNLNSAANLKLAIKAASCVAGLGLMFASNAAHAQEFSLFGGGSRAGNTNTYTWAFNYQEGLGQYFATSFTWLNEGHIPDHHRDGQMIQLWGRIPVGNPQFVLQAGVGPYRYFDTTTAVQGGSYSDTHGWGVVYSVRAAYYASSRWITQLQLNRVHVQRGPDATSVMFGIGYQLDAPGTPGPRDWARGSTHNVTNNEVAVYLGETIINSTSSPTALGGAIEYRRGLAKYLDVTVGYLHEGSSKAARRDGFTSQLWATRAFFNDKVSLGLGVGAYYAINENENSLTPGPGAGKFSGLVTIAGSYRLTDHWDTRIEWNRVVTRYDRDSDVIFGGVGYRW</sequence>
<evidence type="ECO:0000313" key="3">
    <source>
        <dbReference type="EMBL" id="CAE6943776.1"/>
    </source>
</evidence>
<evidence type="ECO:0000256" key="2">
    <source>
        <dbReference type="SAM" id="SignalP"/>
    </source>
</evidence>
<proteinExistence type="predicted"/>
<evidence type="ECO:0000313" key="4">
    <source>
        <dbReference type="Proteomes" id="UP000675121"/>
    </source>
</evidence>
<protein>
    <recommendedName>
        <fullName evidence="5">Porin</fullName>
    </recommendedName>
</protein>
<dbReference type="Proteomes" id="UP000675121">
    <property type="component" value="Unassembled WGS sequence"/>
</dbReference>
<feature type="signal peptide" evidence="2">
    <location>
        <begin position="1"/>
        <end position="46"/>
    </location>
</feature>
<comment type="caution">
    <text evidence="3">The sequence shown here is derived from an EMBL/GenBank/DDBJ whole genome shotgun (WGS) entry which is preliminary data.</text>
</comment>
<dbReference type="InterPro" id="IPR011250">
    <property type="entry name" value="OMP/PagP_B-barrel"/>
</dbReference>
<evidence type="ECO:0000256" key="1">
    <source>
        <dbReference type="ARBA" id="ARBA00004442"/>
    </source>
</evidence>
<dbReference type="SUPFAM" id="SSF56925">
    <property type="entry name" value="OMPA-like"/>
    <property type="match status" value="1"/>
</dbReference>
<name>A0A9N8N2K1_9BURK</name>
<keyword evidence="2" id="KW-0732">Signal</keyword>
<comment type="subcellular location">
    <subcellularLocation>
        <location evidence="1">Cell outer membrane</location>
    </subcellularLocation>
</comment>
<evidence type="ECO:0008006" key="5">
    <source>
        <dbReference type="Google" id="ProtNLM"/>
    </source>
</evidence>
<reference evidence="3" key="1">
    <citation type="submission" date="2021-02" db="EMBL/GenBank/DDBJ databases">
        <authorList>
            <person name="Vanwijnsberghe S."/>
        </authorList>
    </citation>
    <scope>NUCLEOTIDE SEQUENCE</scope>
    <source>
        <strain evidence="3">R-70211</strain>
    </source>
</reference>
<feature type="chain" id="PRO_5040415489" description="Porin" evidence="2">
    <location>
        <begin position="47"/>
        <end position="349"/>
    </location>
</feature>
<dbReference type="Gene3D" id="2.40.160.20">
    <property type="match status" value="1"/>
</dbReference>
<accession>A0A9N8N2K1</accession>
<dbReference type="AlphaFoldDB" id="A0A9N8N2K1"/>
<dbReference type="GO" id="GO:0009279">
    <property type="term" value="C:cell outer membrane"/>
    <property type="evidence" value="ECO:0007669"/>
    <property type="project" value="UniProtKB-SubCell"/>
</dbReference>
<organism evidence="3 4">
    <name type="scientific">Paraburkholderia domus</name>
    <dbReference type="NCBI Taxonomy" id="2793075"/>
    <lineage>
        <taxon>Bacteria</taxon>
        <taxon>Pseudomonadati</taxon>
        <taxon>Pseudomonadota</taxon>
        <taxon>Betaproteobacteria</taxon>
        <taxon>Burkholderiales</taxon>
        <taxon>Burkholderiaceae</taxon>
        <taxon>Paraburkholderia</taxon>
    </lineage>
</organism>
<dbReference type="EMBL" id="CAJNAS010000020">
    <property type="protein sequence ID" value="CAE6943776.1"/>
    <property type="molecule type" value="Genomic_DNA"/>
</dbReference>
<keyword evidence="4" id="KW-1185">Reference proteome</keyword>